<keyword evidence="3" id="KW-1185">Reference proteome</keyword>
<dbReference type="InterPro" id="IPR036812">
    <property type="entry name" value="NAD(P)_OxRdtase_dom_sf"/>
</dbReference>
<dbReference type="SUPFAM" id="SSF51430">
    <property type="entry name" value="NAD(P)-linked oxidoreductase"/>
    <property type="match status" value="1"/>
</dbReference>
<dbReference type="Gene3D" id="3.20.20.100">
    <property type="entry name" value="NADP-dependent oxidoreductase domain"/>
    <property type="match status" value="1"/>
</dbReference>
<evidence type="ECO:0000313" key="3">
    <source>
        <dbReference type="Proteomes" id="UP000585638"/>
    </source>
</evidence>
<dbReference type="InterPro" id="IPR023210">
    <property type="entry name" value="NADP_OxRdtase_dom"/>
</dbReference>
<reference evidence="2 3" key="1">
    <citation type="submission" date="2020-08" db="EMBL/GenBank/DDBJ databases">
        <title>Sequencing the genomes of 1000 actinobacteria strains.</title>
        <authorList>
            <person name="Klenk H.-P."/>
        </authorList>
    </citation>
    <scope>NUCLEOTIDE SEQUENCE [LARGE SCALE GENOMIC DNA]</scope>
    <source>
        <strain evidence="2 3">DSM 43851</strain>
    </source>
</reference>
<dbReference type="InterPro" id="IPR053135">
    <property type="entry name" value="AKR2_Oxidoreductase"/>
</dbReference>
<evidence type="ECO:0000259" key="1">
    <source>
        <dbReference type="Pfam" id="PF00248"/>
    </source>
</evidence>
<dbReference type="PANTHER" id="PTHR43312">
    <property type="entry name" value="D-THREO-ALDOSE 1-DEHYDROGENASE"/>
    <property type="match status" value="1"/>
</dbReference>
<dbReference type="AlphaFoldDB" id="A0A7W9KGI1"/>
<dbReference type="Pfam" id="PF00248">
    <property type="entry name" value="Aldo_ket_red"/>
    <property type="match status" value="1"/>
</dbReference>
<dbReference type="Proteomes" id="UP000585638">
    <property type="component" value="Unassembled WGS sequence"/>
</dbReference>
<dbReference type="EMBL" id="JACHIR010000001">
    <property type="protein sequence ID" value="MBB5892166.1"/>
    <property type="molecule type" value="Genomic_DNA"/>
</dbReference>
<comment type="caution">
    <text evidence="2">The sequence shown here is derived from an EMBL/GenBank/DDBJ whole genome shotgun (WGS) entry which is preliminary data.</text>
</comment>
<gene>
    <name evidence="2" type="ORF">BJ998_003362</name>
</gene>
<organism evidence="2 3">
    <name type="scientific">Kutzneria kofuensis</name>
    <dbReference type="NCBI Taxonomy" id="103725"/>
    <lineage>
        <taxon>Bacteria</taxon>
        <taxon>Bacillati</taxon>
        <taxon>Actinomycetota</taxon>
        <taxon>Actinomycetes</taxon>
        <taxon>Pseudonocardiales</taxon>
        <taxon>Pseudonocardiaceae</taxon>
        <taxon>Kutzneria</taxon>
    </lineage>
</organism>
<accession>A0A7W9KGI1</accession>
<name>A0A7W9KGI1_9PSEU</name>
<dbReference type="PANTHER" id="PTHR43312:SF1">
    <property type="entry name" value="NADP-DEPENDENT OXIDOREDUCTASE DOMAIN-CONTAINING PROTEIN"/>
    <property type="match status" value="1"/>
</dbReference>
<evidence type="ECO:0000313" key="2">
    <source>
        <dbReference type="EMBL" id="MBB5892166.1"/>
    </source>
</evidence>
<feature type="domain" description="NADP-dependent oxidoreductase" evidence="1">
    <location>
        <begin position="4"/>
        <end position="305"/>
    </location>
</feature>
<protein>
    <submittedName>
        <fullName evidence="2">Aryl-alcohol dehydrogenase-like predicted oxidoreductase</fullName>
    </submittedName>
</protein>
<sequence length="307" mass="33871">MANMGIGTWAMGGPFFDGTQAVGWGPTDDEESARALRRAVELGVNLFDTADVYGTGHAEELLGRVFAGRRDEIRIATKWGNTFDSATRQMTGGDGSVAYMRRALTDSLRRLGTDHVDIYQLHLGDLPFDQAAELRGALDDLVLEGLIRAYGWSTDDPERAKVFGSYVQAEMNVLHDRPDMYPVLEEHDLTMLCRGPLAMGLLTGRDWATAALPDDDVRNKVPGWMQFFRDGKPTPEFAKRVEAVREVLTSGGRTLTQGALAWIWARCDRAVPIPGCRTVAQVEENVGALEFGPLKPDEMAEVQRLLS</sequence>
<proteinExistence type="predicted"/>
<dbReference type="CDD" id="cd19086">
    <property type="entry name" value="AKR_AKR11C1"/>
    <property type="match status" value="1"/>
</dbReference>